<dbReference type="AlphaFoldDB" id="A0AAE1ECJ3"/>
<keyword evidence="1" id="KW-0472">Membrane</keyword>
<evidence type="ECO:0000313" key="2">
    <source>
        <dbReference type="EMBL" id="KAK3800998.1"/>
    </source>
</evidence>
<protein>
    <submittedName>
        <fullName evidence="2">Uncharacterized protein</fullName>
    </submittedName>
</protein>
<keyword evidence="1" id="KW-0812">Transmembrane</keyword>
<proteinExistence type="predicted"/>
<reference evidence="2" key="1">
    <citation type="journal article" date="2023" name="G3 (Bethesda)">
        <title>A reference genome for the long-term kleptoplast-retaining sea slug Elysia crispata morphotype clarki.</title>
        <authorList>
            <person name="Eastman K.E."/>
            <person name="Pendleton A.L."/>
            <person name="Shaikh M.A."/>
            <person name="Suttiyut T."/>
            <person name="Ogas R."/>
            <person name="Tomko P."/>
            <person name="Gavelis G."/>
            <person name="Widhalm J.R."/>
            <person name="Wisecaver J.H."/>
        </authorList>
    </citation>
    <scope>NUCLEOTIDE SEQUENCE</scope>
    <source>
        <strain evidence="2">ECLA1</strain>
    </source>
</reference>
<dbReference type="Proteomes" id="UP001283361">
    <property type="component" value="Unassembled WGS sequence"/>
</dbReference>
<gene>
    <name evidence="2" type="ORF">RRG08_001245</name>
</gene>
<comment type="caution">
    <text evidence="2">The sequence shown here is derived from an EMBL/GenBank/DDBJ whole genome shotgun (WGS) entry which is preliminary data.</text>
</comment>
<dbReference type="EMBL" id="JAWDGP010000384">
    <property type="protein sequence ID" value="KAK3800998.1"/>
    <property type="molecule type" value="Genomic_DNA"/>
</dbReference>
<organism evidence="2 3">
    <name type="scientific">Elysia crispata</name>
    <name type="common">lettuce slug</name>
    <dbReference type="NCBI Taxonomy" id="231223"/>
    <lineage>
        <taxon>Eukaryota</taxon>
        <taxon>Metazoa</taxon>
        <taxon>Spiralia</taxon>
        <taxon>Lophotrochozoa</taxon>
        <taxon>Mollusca</taxon>
        <taxon>Gastropoda</taxon>
        <taxon>Heterobranchia</taxon>
        <taxon>Euthyneura</taxon>
        <taxon>Panpulmonata</taxon>
        <taxon>Sacoglossa</taxon>
        <taxon>Placobranchoidea</taxon>
        <taxon>Plakobranchidae</taxon>
        <taxon>Elysia</taxon>
    </lineage>
</organism>
<accession>A0AAE1ECJ3</accession>
<keyword evidence="1" id="KW-1133">Transmembrane helix</keyword>
<evidence type="ECO:0000313" key="3">
    <source>
        <dbReference type="Proteomes" id="UP001283361"/>
    </source>
</evidence>
<keyword evidence="3" id="KW-1185">Reference proteome</keyword>
<evidence type="ECO:0000256" key="1">
    <source>
        <dbReference type="SAM" id="Phobius"/>
    </source>
</evidence>
<feature type="transmembrane region" description="Helical" evidence="1">
    <location>
        <begin position="66"/>
        <end position="84"/>
    </location>
</feature>
<name>A0AAE1ECJ3_9GAST</name>
<sequence length="122" mass="13607">MTRAKGPAACLESCPRTWITKPLRAGENRIYRRNTMIKLLSPDQQLDRGSGENSVNIQDLGTASEFEIFMGFFLFLLLLCYGSTDGSLKIWKLMQDFLVYNQLLAALAESGGSEMGGNVYIM</sequence>